<sequence length="96" mass="10908">MLSKEEFIKRAFAIARIMAKEAAWVYHVPAVDDRYIRFKNGKNVDAACLERMYPELLQIGLEARIANPIIMSATKGQGCVNVPMREIARRLQTEVA</sequence>
<protein>
    <submittedName>
        <fullName evidence="1">Uncharacterized protein</fullName>
    </submittedName>
</protein>
<name>A0AAU8LEF2_PSESX</name>
<organism evidence="1">
    <name type="scientific">Pseudomonas syringae CC1417</name>
    <dbReference type="NCBI Taxonomy" id="1357272"/>
    <lineage>
        <taxon>Bacteria</taxon>
        <taxon>Pseudomonadati</taxon>
        <taxon>Pseudomonadota</taxon>
        <taxon>Gammaproteobacteria</taxon>
        <taxon>Pseudomonadales</taxon>
        <taxon>Pseudomonadaceae</taxon>
        <taxon>Pseudomonas</taxon>
        <taxon>Pseudomonas syringae</taxon>
    </lineage>
</organism>
<proteinExistence type="predicted"/>
<reference evidence="1" key="2">
    <citation type="submission" date="2024-07" db="EMBL/GenBank/DDBJ databases">
        <title>A complete genome sequence for Pseudomonas syringae CC1417.</title>
        <authorList>
            <person name="Baltrus D.A."/>
        </authorList>
    </citation>
    <scope>NUCLEOTIDE SEQUENCE</scope>
    <source>
        <strain evidence="1">CC1417</strain>
    </source>
</reference>
<accession>A0AAU8LEF2</accession>
<dbReference type="RefSeq" id="WP_024695370.1">
    <property type="nucleotide sequence ID" value="NZ_CP159362.1"/>
</dbReference>
<evidence type="ECO:0000313" key="1">
    <source>
        <dbReference type="EMBL" id="XCN66795.1"/>
    </source>
</evidence>
<reference evidence="1" key="1">
    <citation type="journal article" date="2014" name="Genome Announc.">
        <title>Draft Genome Sequences of a Phylogenetically Diverse Suite of Pseudomonas syringae Strains from Multiple Source Populations.</title>
        <authorList>
            <person name="Baltrus D.A."/>
            <person name="Yourstone S."/>
            <person name="Lind A."/>
            <person name="Guilbaud C."/>
            <person name="Sands D.C."/>
            <person name="Jones C.D."/>
            <person name="Morris C.E."/>
            <person name="Dangl J.L."/>
        </authorList>
    </citation>
    <scope>NUCLEOTIDE SEQUENCE</scope>
    <source>
        <strain evidence="1">CC1417</strain>
    </source>
</reference>
<dbReference type="EMBL" id="CP159362">
    <property type="protein sequence ID" value="XCN66795.1"/>
    <property type="molecule type" value="Genomic_DNA"/>
</dbReference>
<dbReference type="AlphaFoldDB" id="A0AAU8LEF2"/>
<gene>
    <name evidence="1" type="ORF">N011_20245</name>
</gene>